<gene>
    <name evidence="5" type="ORF">POM88_021601</name>
</gene>
<evidence type="ECO:0000313" key="5">
    <source>
        <dbReference type="EMBL" id="KAK1383866.1"/>
    </source>
</evidence>
<dbReference type="SUPFAM" id="SSF53098">
    <property type="entry name" value="Ribonuclease H-like"/>
    <property type="match status" value="1"/>
</dbReference>
<dbReference type="PANTHER" id="PTHR33710">
    <property type="entry name" value="BNAC02G09200D PROTEIN"/>
    <property type="match status" value="1"/>
</dbReference>
<dbReference type="InterPro" id="IPR044730">
    <property type="entry name" value="RNase_H-like_dom_plant"/>
</dbReference>
<feature type="compositionally biased region" description="Basic and acidic residues" evidence="2">
    <location>
        <begin position="537"/>
        <end position="550"/>
    </location>
</feature>
<feature type="compositionally biased region" description="Low complexity" evidence="2">
    <location>
        <begin position="499"/>
        <end position="519"/>
    </location>
</feature>
<dbReference type="CDD" id="cd00590">
    <property type="entry name" value="RRM_SF"/>
    <property type="match status" value="1"/>
</dbReference>
<sequence length="1582" mass="181574">MCRMGHTYRGGDNGRKEIQISNSTGKPIGSTSENRSGHRQFVRKEGDRILRDFVEAYENLVDAEVLKRFRMGDSKSINNALNQIHWRSINPITASTEEVKNFSQHQPGTTSTSISYLEAVKNPRKQEAQREEEWTTVKTRLKPKNPSKAVQKEATTIFLANIPVNAQAKALWDFFKKCGKVNDIILPRKRDKNNRRYGFIKTDNELEAGILVNNAKEQGGWGRRITMILNTIKEKMEDTGKHKKCAEAEQNEKKEILLTEELKEKDKEFGTKMFEFIEAAVDEDIEEGLFQTMVGFSWKEESADSLQQQLDEANLDYVKVVGLTERKFLLRSENDTNWDTVDFKTLAEGFSVVRKFQSKDLVLPRTVWIECIGLPMTAWLEENLKAYTSKIGEWISWSYQIDESNTFVNPMICLATTNHEEIRKELKVLVKGQNYTVNFKEVKDINSFIYDRPKHGNNIADRNRFTDERSPASKILVKSISAKIHSESNTKPSKDKKAQSGSVASQVSQNSSLSSNNISETQETIVEDSLLSQPLGLERDVGKNDDKGTAERVNVVDTRTPQCSESDEKSEDMLANNLTTALVKYQGEESNNSWEYQEFRSSQSTLCNHIENLNMGKGRGRPRKKPRSLRNPFDMRLGKNKIFKGRGNCIREPKLKRSCTSLDVIQEDVSPTPLEEADLILESAQLMGLVFPLSKEESKREIVDRLKSGIRSCIREYTMKNKVNVLCLQETKCANWDEMLKTSIWDSSSHEWLCQNSEGLSGGLALSWDNTIFKCTGFAQHKHWIWAQLKTISGGTLLNIINIYAPQKPKLKRLLWKQLMEIIECASNQPVCLAGDFNCIRDSEECANCIYRERDSKIFNEFINNCNLFDMKLQNGTYTWFGASNKKSRLDRILLDSNWLNIGTFILQAMNRKSSDHKGLLLSCSSSNWGPKPFKAFNWWLAEPLLKPILKDFWNQNQSRGDNIQVIMKKLKMVIKEWSVSCLGEVDKKIKNLETKIDAEEQKPSPDVLLTAFKNELDHLLESKSATLRQKSRIQWSVKGDKNTKFFHQAVQKRAFHNGIKRIQVEGSWVSDILEVKTTFYNHYKDFFREKNKCKIFSLGTLIESRLTAEESIWLERDISLIELEVALKQMANEKAPGPDGFNIGYLKCFWAHIKEKVLECFVDFTNGKPFPSGLNSTLKDISLHQLVHDSLRREFLDQEFWIRPLRHWEKEKVAQLQSIIKEVFLKNKRDQMLWSVTKKPFTVKDCYSLLGGTHQSGSSVFKLIWSLKIPTKVQMFLWMMLHNSLPTNSLLRYRTNLMGISQFCKWCSSTTETQDHILWECEPAIWAWEFIYSWWEIRVIKTNIWRSFSSTKSCSIRIAWGIVIAATLWTLWLTRNLNVFEGKKTAKKMLENLIILRTASWSEAINLINPGCLNLWIRNPMGLVLTCSKQAKLYLTTKSTTLQGFIDGSWSQSSSKKSMAGIGGYVLDLAGNTIFIFSGPIKADSAFKCEYEALTFLLGKLSTSPWANSKVKIYSDNQDLVDIVQRSKLDLNCPWPIDESFLTSAKKLNFEVIKVSRILNEEADSLASKGAKRSNFLFSWC</sequence>
<feature type="region of interest" description="Disordered" evidence="2">
    <location>
        <begin position="537"/>
        <end position="569"/>
    </location>
</feature>
<reference evidence="5" key="1">
    <citation type="submission" date="2023-02" db="EMBL/GenBank/DDBJ databases">
        <title>Genome of toxic invasive species Heracleum sosnowskyi carries increased number of genes despite the absence of recent whole-genome duplications.</title>
        <authorList>
            <person name="Schelkunov M."/>
            <person name="Shtratnikova V."/>
            <person name="Makarenko M."/>
            <person name="Klepikova A."/>
            <person name="Omelchenko D."/>
            <person name="Novikova G."/>
            <person name="Obukhova E."/>
            <person name="Bogdanov V."/>
            <person name="Penin A."/>
            <person name="Logacheva M."/>
        </authorList>
    </citation>
    <scope>NUCLEOTIDE SEQUENCE</scope>
    <source>
        <strain evidence="5">Hsosn_3</strain>
        <tissue evidence="5">Leaf</tissue>
    </source>
</reference>
<evidence type="ECO:0008006" key="7">
    <source>
        <dbReference type="Google" id="ProtNLM"/>
    </source>
</evidence>
<feature type="domain" description="RNase H type-1" evidence="4">
    <location>
        <begin position="1439"/>
        <end position="1573"/>
    </location>
</feature>
<dbReference type="SMART" id="SM00360">
    <property type="entry name" value="RRM"/>
    <property type="match status" value="1"/>
</dbReference>
<dbReference type="Gene3D" id="3.30.420.10">
    <property type="entry name" value="Ribonuclease H-like superfamily/Ribonuclease H"/>
    <property type="match status" value="1"/>
</dbReference>
<dbReference type="PROSITE" id="PS50879">
    <property type="entry name" value="RNASE_H_1"/>
    <property type="match status" value="1"/>
</dbReference>
<dbReference type="EMBL" id="JAUIZM010000005">
    <property type="protein sequence ID" value="KAK1383866.1"/>
    <property type="molecule type" value="Genomic_DNA"/>
</dbReference>
<dbReference type="SUPFAM" id="SSF56219">
    <property type="entry name" value="DNase I-like"/>
    <property type="match status" value="1"/>
</dbReference>
<keyword evidence="1" id="KW-0694">RNA-binding</keyword>
<reference evidence="5" key="2">
    <citation type="submission" date="2023-05" db="EMBL/GenBank/DDBJ databases">
        <authorList>
            <person name="Schelkunov M.I."/>
        </authorList>
    </citation>
    <scope>NUCLEOTIDE SEQUENCE</scope>
    <source>
        <strain evidence="5">Hsosn_3</strain>
        <tissue evidence="5">Leaf</tissue>
    </source>
</reference>
<dbReference type="GO" id="GO:0004523">
    <property type="term" value="F:RNA-DNA hybrid ribonuclease activity"/>
    <property type="evidence" value="ECO:0007669"/>
    <property type="project" value="InterPro"/>
</dbReference>
<dbReference type="InterPro" id="IPR000504">
    <property type="entry name" value="RRM_dom"/>
</dbReference>
<keyword evidence="6" id="KW-1185">Reference proteome</keyword>
<dbReference type="Pfam" id="PF00076">
    <property type="entry name" value="RRM_1"/>
    <property type="match status" value="1"/>
</dbReference>
<accession>A0AAD8MSQ3</accession>
<dbReference type="PROSITE" id="PS50102">
    <property type="entry name" value="RRM"/>
    <property type="match status" value="1"/>
</dbReference>
<dbReference type="Proteomes" id="UP001237642">
    <property type="component" value="Unassembled WGS sequence"/>
</dbReference>
<evidence type="ECO:0000259" key="3">
    <source>
        <dbReference type="PROSITE" id="PS50102"/>
    </source>
</evidence>
<evidence type="ECO:0000313" key="6">
    <source>
        <dbReference type="Proteomes" id="UP001237642"/>
    </source>
</evidence>
<name>A0AAD8MSQ3_9APIA</name>
<dbReference type="PANTHER" id="PTHR33710:SF64">
    <property type="entry name" value="ENDONUCLEASE_EXONUCLEASE_PHOSPHATASE DOMAIN-CONTAINING PROTEIN"/>
    <property type="match status" value="1"/>
</dbReference>
<dbReference type="GO" id="GO:0003723">
    <property type="term" value="F:RNA binding"/>
    <property type="evidence" value="ECO:0007669"/>
    <property type="project" value="UniProtKB-UniRule"/>
</dbReference>
<dbReference type="Pfam" id="PF13966">
    <property type="entry name" value="zf-RVT"/>
    <property type="match status" value="1"/>
</dbReference>
<evidence type="ECO:0000259" key="4">
    <source>
        <dbReference type="PROSITE" id="PS50879"/>
    </source>
</evidence>
<evidence type="ECO:0000256" key="2">
    <source>
        <dbReference type="SAM" id="MobiDB-lite"/>
    </source>
</evidence>
<dbReference type="Pfam" id="PF03372">
    <property type="entry name" value="Exo_endo_phos"/>
    <property type="match status" value="1"/>
</dbReference>
<dbReference type="Gene3D" id="3.60.10.10">
    <property type="entry name" value="Endonuclease/exonuclease/phosphatase"/>
    <property type="match status" value="1"/>
</dbReference>
<feature type="domain" description="RRM" evidence="3">
    <location>
        <begin position="155"/>
        <end position="232"/>
    </location>
</feature>
<feature type="compositionally biased region" description="Basic and acidic residues" evidence="2">
    <location>
        <begin position="484"/>
        <end position="498"/>
    </location>
</feature>
<dbReference type="InterPro" id="IPR012337">
    <property type="entry name" value="RNaseH-like_sf"/>
</dbReference>
<feature type="region of interest" description="Disordered" evidence="2">
    <location>
        <begin position="1"/>
        <end position="41"/>
    </location>
</feature>
<dbReference type="InterPro" id="IPR012677">
    <property type="entry name" value="Nucleotide-bd_a/b_plait_sf"/>
</dbReference>
<evidence type="ECO:0000256" key="1">
    <source>
        <dbReference type="PROSITE-ProRule" id="PRU00176"/>
    </source>
</evidence>
<organism evidence="5 6">
    <name type="scientific">Heracleum sosnowskyi</name>
    <dbReference type="NCBI Taxonomy" id="360622"/>
    <lineage>
        <taxon>Eukaryota</taxon>
        <taxon>Viridiplantae</taxon>
        <taxon>Streptophyta</taxon>
        <taxon>Embryophyta</taxon>
        <taxon>Tracheophyta</taxon>
        <taxon>Spermatophyta</taxon>
        <taxon>Magnoliopsida</taxon>
        <taxon>eudicotyledons</taxon>
        <taxon>Gunneridae</taxon>
        <taxon>Pentapetalae</taxon>
        <taxon>asterids</taxon>
        <taxon>campanulids</taxon>
        <taxon>Apiales</taxon>
        <taxon>Apiaceae</taxon>
        <taxon>Apioideae</taxon>
        <taxon>apioid superclade</taxon>
        <taxon>Tordylieae</taxon>
        <taxon>Tordyliinae</taxon>
        <taxon>Heracleum</taxon>
    </lineage>
</organism>
<feature type="region of interest" description="Disordered" evidence="2">
    <location>
        <begin position="484"/>
        <end position="521"/>
    </location>
</feature>
<dbReference type="InterPro" id="IPR036691">
    <property type="entry name" value="Endo/exonu/phosph_ase_sf"/>
</dbReference>
<dbReference type="InterPro" id="IPR005135">
    <property type="entry name" value="Endo/exonuclease/phosphatase"/>
</dbReference>
<protein>
    <recommendedName>
        <fullName evidence="7">RRM domain-containing protein</fullName>
    </recommendedName>
</protein>
<proteinExistence type="predicted"/>
<dbReference type="CDD" id="cd06222">
    <property type="entry name" value="RNase_H_like"/>
    <property type="match status" value="1"/>
</dbReference>
<dbReference type="InterPro" id="IPR036397">
    <property type="entry name" value="RNaseH_sf"/>
</dbReference>
<dbReference type="Gene3D" id="3.30.70.330">
    <property type="match status" value="1"/>
</dbReference>
<dbReference type="InterPro" id="IPR002156">
    <property type="entry name" value="RNaseH_domain"/>
</dbReference>
<dbReference type="InterPro" id="IPR026960">
    <property type="entry name" value="RVT-Znf"/>
</dbReference>
<feature type="compositionally biased region" description="Polar residues" evidence="2">
    <location>
        <begin position="19"/>
        <end position="34"/>
    </location>
</feature>
<comment type="caution">
    <text evidence="5">The sequence shown here is derived from an EMBL/GenBank/DDBJ whole genome shotgun (WGS) entry which is preliminary data.</text>
</comment>
<dbReference type="SUPFAM" id="SSF54928">
    <property type="entry name" value="RNA-binding domain, RBD"/>
    <property type="match status" value="1"/>
</dbReference>
<dbReference type="InterPro" id="IPR035979">
    <property type="entry name" value="RBD_domain_sf"/>
</dbReference>